<dbReference type="Pfam" id="PF00144">
    <property type="entry name" value="Beta-lactamase"/>
    <property type="match status" value="1"/>
</dbReference>
<sequence>MRRTRIAALALVTTALCGAVAAPAGAEQRSWAEQRLPAEAGALRETIAGLPSAEATAAQVRFGGNGSHWRGSSGETDLRTHRAVKGDERFRAGSVTKTFTAAVALQLVHERKLDLEGTVQQYLPGLLPADYPEVKVKYLLNHTSGLPSGDTREPSDSPEWQKDRFTSWDHRALVQSGLGKGMEFVPGTEQHYSNIGYNVLGLLIEKVTGRTYEREVRDRIINPLHLKGTYLPGNETGIRGRHTHGYQAVKSGEDPTCPKGDRVGPACLVDVTEWDQSETWASGDLISTTADLERFMTALFQGRVVPQPELELMFTVPRVPTYDGKKTSKNGGAGSSKPGDDKRTVYTSGMTEVRIDEHTVIYGKTGSRYGYLDGFGATRDLSRTLVYAVNSTDAKGEKPSALVQRLLHHAFAATGPAGA</sequence>
<dbReference type="RefSeq" id="WP_390318273.1">
    <property type="nucleotide sequence ID" value="NZ_JBHSPB010000012.1"/>
</dbReference>
<organism evidence="4 5">
    <name type="scientific">Streptomyces gamaensis</name>
    <dbReference type="NCBI Taxonomy" id="1763542"/>
    <lineage>
        <taxon>Bacteria</taxon>
        <taxon>Bacillati</taxon>
        <taxon>Actinomycetota</taxon>
        <taxon>Actinomycetes</taxon>
        <taxon>Kitasatosporales</taxon>
        <taxon>Streptomycetaceae</taxon>
        <taxon>Streptomyces</taxon>
    </lineage>
</organism>
<dbReference type="EC" id="3.-.-.-" evidence="4"/>
<feature type="signal peptide" evidence="2">
    <location>
        <begin position="1"/>
        <end position="21"/>
    </location>
</feature>
<keyword evidence="4" id="KW-0378">Hydrolase</keyword>
<dbReference type="PANTHER" id="PTHR46825">
    <property type="entry name" value="D-ALANYL-D-ALANINE-CARBOXYPEPTIDASE/ENDOPEPTIDASE AMPH"/>
    <property type="match status" value="1"/>
</dbReference>
<gene>
    <name evidence="4" type="ORF">ACFP1Z_21070</name>
</gene>
<dbReference type="Proteomes" id="UP001596083">
    <property type="component" value="Unassembled WGS sequence"/>
</dbReference>
<name>A0ABW0Z1S7_9ACTN</name>
<evidence type="ECO:0000313" key="5">
    <source>
        <dbReference type="Proteomes" id="UP001596083"/>
    </source>
</evidence>
<dbReference type="PANTHER" id="PTHR46825:SF7">
    <property type="entry name" value="D-ALANYL-D-ALANINE CARBOXYPEPTIDASE"/>
    <property type="match status" value="1"/>
</dbReference>
<comment type="caution">
    <text evidence="4">The sequence shown here is derived from an EMBL/GenBank/DDBJ whole genome shotgun (WGS) entry which is preliminary data.</text>
</comment>
<dbReference type="Gene3D" id="3.40.710.10">
    <property type="entry name" value="DD-peptidase/beta-lactamase superfamily"/>
    <property type="match status" value="1"/>
</dbReference>
<keyword evidence="2" id="KW-0732">Signal</keyword>
<dbReference type="InterPro" id="IPR050491">
    <property type="entry name" value="AmpC-like"/>
</dbReference>
<accession>A0ABW0Z1S7</accession>
<dbReference type="InterPro" id="IPR001466">
    <property type="entry name" value="Beta-lactam-related"/>
</dbReference>
<evidence type="ECO:0000256" key="2">
    <source>
        <dbReference type="SAM" id="SignalP"/>
    </source>
</evidence>
<evidence type="ECO:0000313" key="4">
    <source>
        <dbReference type="EMBL" id="MFC5722666.1"/>
    </source>
</evidence>
<evidence type="ECO:0000259" key="3">
    <source>
        <dbReference type="Pfam" id="PF00144"/>
    </source>
</evidence>
<dbReference type="InterPro" id="IPR012338">
    <property type="entry name" value="Beta-lactam/transpept-like"/>
</dbReference>
<dbReference type="EMBL" id="JBHSPB010000012">
    <property type="protein sequence ID" value="MFC5722666.1"/>
    <property type="molecule type" value="Genomic_DNA"/>
</dbReference>
<feature type="chain" id="PRO_5047107616" evidence="2">
    <location>
        <begin position="22"/>
        <end position="419"/>
    </location>
</feature>
<evidence type="ECO:0000256" key="1">
    <source>
        <dbReference type="SAM" id="MobiDB-lite"/>
    </source>
</evidence>
<feature type="domain" description="Beta-lactamase-related" evidence="3">
    <location>
        <begin position="64"/>
        <end position="401"/>
    </location>
</feature>
<feature type="compositionally biased region" description="Basic and acidic residues" evidence="1">
    <location>
        <begin position="150"/>
        <end position="162"/>
    </location>
</feature>
<dbReference type="GO" id="GO:0016787">
    <property type="term" value="F:hydrolase activity"/>
    <property type="evidence" value="ECO:0007669"/>
    <property type="project" value="UniProtKB-KW"/>
</dbReference>
<feature type="region of interest" description="Disordered" evidence="1">
    <location>
        <begin position="323"/>
        <end position="344"/>
    </location>
</feature>
<proteinExistence type="predicted"/>
<dbReference type="SUPFAM" id="SSF56601">
    <property type="entry name" value="beta-lactamase/transpeptidase-like"/>
    <property type="match status" value="1"/>
</dbReference>
<protein>
    <submittedName>
        <fullName evidence="4">Serine hydrolase domain-containing protein</fullName>
        <ecNumber evidence="4">3.-.-.-</ecNumber>
    </submittedName>
</protein>
<reference evidence="5" key="1">
    <citation type="journal article" date="2019" name="Int. J. Syst. Evol. Microbiol.">
        <title>The Global Catalogue of Microorganisms (GCM) 10K type strain sequencing project: providing services to taxonomists for standard genome sequencing and annotation.</title>
        <authorList>
            <consortium name="The Broad Institute Genomics Platform"/>
            <consortium name="The Broad Institute Genome Sequencing Center for Infectious Disease"/>
            <person name="Wu L."/>
            <person name="Ma J."/>
        </authorList>
    </citation>
    <scope>NUCLEOTIDE SEQUENCE [LARGE SCALE GENOMIC DNA]</scope>
    <source>
        <strain evidence="5">CGMCC 4.7304</strain>
    </source>
</reference>
<keyword evidence="5" id="KW-1185">Reference proteome</keyword>
<feature type="region of interest" description="Disordered" evidence="1">
    <location>
        <begin position="143"/>
        <end position="162"/>
    </location>
</feature>